<organism evidence="1 2">
    <name type="scientific">Hyphococcus flavus</name>
    <dbReference type="NCBI Taxonomy" id="1866326"/>
    <lineage>
        <taxon>Bacteria</taxon>
        <taxon>Pseudomonadati</taxon>
        <taxon>Pseudomonadota</taxon>
        <taxon>Alphaproteobacteria</taxon>
        <taxon>Parvularculales</taxon>
        <taxon>Parvularculaceae</taxon>
        <taxon>Hyphococcus</taxon>
    </lineage>
</organism>
<dbReference type="AlphaFoldDB" id="A0AAE9ZKB8"/>
<protein>
    <submittedName>
        <fullName evidence="1">Uncharacterized protein</fullName>
    </submittedName>
</protein>
<name>A0AAE9ZKB8_9PROT</name>
<dbReference type="EMBL" id="CP118166">
    <property type="protein sequence ID" value="WDI32205.1"/>
    <property type="molecule type" value="Genomic_DNA"/>
</dbReference>
<keyword evidence="2" id="KW-1185">Reference proteome</keyword>
<dbReference type="RefSeq" id="WP_274494109.1">
    <property type="nucleotide sequence ID" value="NZ_CP118166.1"/>
</dbReference>
<reference evidence="1" key="1">
    <citation type="submission" date="2023-02" db="EMBL/GenBank/DDBJ databases">
        <title>Genome sequence of Hyphococcus flavus.</title>
        <authorList>
            <person name="Rong J.-C."/>
            <person name="Zhao Q."/>
            <person name="Yi M."/>
            <person name="Wu J.-Y."/>
        </authorList>
    </citation>
    <scope>NUCLEOTIDE SEQUENCE</scope>
    <source>
        <strain evidence="1">MCCC 1K03223</strain>
    </source>
</reference>
<evidence type="ECO:0000313" key="2">
    <source>
        <dbReference type="Proteomes" id="UP001214043"/>
    </source>
</evidence>
<dbReference type="Proteomes" id="UP001214043">
    <property type="component" value="Chromosome"/>
</dbReference>
<evidence type="ECO:0000313" key="1">
    <source>
        <dbReference type="EMBL" id="WDI32205.1"/>
    </source>
</evidence>
<accession>A0AAE9ZKB8</accession>
<gene>
    <name evidence="1" type="ORF">PUV54_03235</name>
</gene>
<proteinExistence type="predicted"/>
<sequence>MTANSKAIVKDAVFYGASSNCRRAPLGEYTVNKRCDCVLLCSCNGGKAFSLSLDSFLQHLTEGRIALVG</sequence>
<dbReference type="KEGG" id="hfl:PUV54_03235"/>